<evidence type="ECO:0000256" key="2">
    <source>
        <dbReference type="ARBA" id="ARBA00023315"/>
    </source>
</evidence>
<reference evidence="5" key="1">
    <citation type="submission" date="2016-10" db="EMBL/GenBank/DDBJ databases">
        <authorList>
            <person name="Varghese N."/>
            <person name="Submissions S."/>
        </authorList>
    </citation>
    <scope>NUCLEOTIDE SEQUENCE [LARGE SCALE GENOMIC DNA]</scope>
    <source>
        <strain evidence="5">CGMCC 1.7655</strain>
    </source>
</reference>
<dbReference type="GO" id="GO:0016747">
    <property type="term" value="F:acyltransferase activity, transferring groups other than amino-acyl groups"/>
    <property type="evidence" value="ECO:0007669"/>
    <property type="project" value="InterPro"/>
</dbReference>
<sequence length="169" mass="17510">MPDPGLTLRDETLEDAEAIRSLITEAFRNAAHSSGTEAQIVDDLRAAGALTLSLVAEDDDGIAGHLAASPVHVGEAPGWSGIGPVAVRPDRQSQGIGSALMKAALARLRAEGAQGAVLVGDPAYYGRFGFAADPRIVVPGIPAEYVLALPFAEPACGRVRYHPAFGLDD</sequence>
<protein>
    <submittedName>
        <fullName evidence="4">Putative acetyltransferase</fullName>
    </submittedName>
</protein>
<dbReference type="STRING" id="525640.SAMN04487971_101243"/>
<dbReference type="AlphaFoldDB" id="A0A1G9CK17"/>
<keyword evidence="2" id="KW-0012">Acyltransferase</keyword>
<dbReference type="SUPFAM" id="SSF55729">
    <property type="entry name" value="Acyl-CoA N-acyltransferases (Nat)"/>
    <property type="match status" value="1"/>
</dbReference>
<evidence type="ECO:0000313" key="5">
    <source>
        <dbReference type="Proteomes" id="UP000199555"/>
    </source>
</evidence>
<proteinExistence type="predicted"/>
<feature type="domain" description="N-acetyltransferase" evidence="3">
    <location>
        <begin position="6"/>
        <end position="152"/>
    </location>
</feature>
<dbReference type="Pfam" id="PF00583">
    <property type="entry name" value="Acetyltransf_1"/>
    <property type="match status" value="1"/>
</dbReference>
<dbReference type="InterPro" id="IPR050832">
    <property type="entry name" value="Bact_Acetyltransf"/>
</dbReference>
<dbReference type="CDD" id="cd04301">
    <property type="entry name" value="NAT_SF"/>
    <property type="match status" value="1"/>
</dbReference>
<dbReference type="PROSITE" id="PS51186">
    <property type="entry name" value="GNAT"/>
    <property type="match status" value="1"/>
</dbReference>
<dbReference type="Gene3D" id="3.40.630.30">
    <property type="match status" value="1"/>
</dbReference>
<dbReference type="InterPro" id="IPR000182">
    <property type="entry name" value="GNAT_dom"/>
</dbReference>
<gene>
    <name evidence="4" type="ORF">SAMN04487971_101243</name>
</gene>
<dbReference type="EMBL" id="FNGE01000001">
    <property type="protein sequence ID" value="SDK51755.1"/>
    <property type="molecule type" value="Genomic_DNA"/>
</dbReference>
<dbReference type="Proteomes" id="UP000199555">
    <property type="component" value="Unassembled WGS sequence"/>
</dbReference>
<dbReference type="PANTHER" id="PTHR43877">
    <property type="entry name" value="AMINOALKYLPHOSPHONATE N-ACETYLTRANSFERASE-RELATED-RELATED"/>
    <property type="match status" value="1"/>
</dbReference>
<evidence type="ECO:0000256" key="1">
    <source>
        <dbReference type="ARBA" id="ARBA00022679"/>
    </source>
</evidence>
<evidence type="ECO:0000259" key="3">
    <source>
        <dbReference type="PROSITE" id="PS51186"/>
    </source>
</evidence>
<accession>A0A1G9CK17</accession>
<keyword evidence="1 4" id="KW-0808">Transferase</keyword>
<keyword evidence="5" id="KW-1185">Reference proteome</keyword>
<dbReference type="RefSeq" id="WP_245688625.1">
    <property type="nucleotide sequence ID" value="NZ_FNGE01000001.1"/>
</dbReference>
<name>A0A1G9CK17_9RHOB</name>
<dbReference type="PANTHER" id="PTHR43877:SF1">
    <property type="entry name" value="ACETYLTRANSFERASE"/>
    <property type="match status" value="1"/>
</dbReference>
<dbReference type="InterPro" id="IPR016181">
    <property type="entry name" value="Acyl_CoA_acyltransferase"/>
</dbReference>
<evidence type="ECO:0000313" key="4">
    <source>
        <dbReference type="EMBL" id="SDK51755.1"/>
    </source>
</evidence>
<organism evidence="4 5">
    <name type="scientific">Paracoccus chinensis</name>
    <dbReference type="NCBI Taxonomy" id="525640"/>
    <lineage>
        <taxon>Bacteria</taxon>
        <taxon>Pseudomonadati</taxon>
        <taxon>Pseudomonadota</taxon>
        <taxon>Alphaproteobacteria</taxon>
        <taxon>Rhodobacterales</taxon>
        <taxon>Paracoccaceae</taxon>
        <taxon>Paracoccus</taxon>
    </lineage>
</organism>